<feature type="region of interest" description="Disordered" evidence="1">
    <location>
        <begin position="52"/>
        <end position="75"/>
    </location>
</feature>
<dbReference type="AlphaFoldDB" id="A0A8J7KG39"/>
<protein>
    <submittedName>
        <fullName evidence="2">Uncharacterized protein</fullName>
    </submittedName>
</protein>
<evidence type="ECO:0000313" key="2">
    <source>
        <dbReference type="EMBL" id="MBG6134524.1"/>
    </source>
</evidence>
<organism evidence="2 3">
    <name type="scientific">Longispora fulva</name>
    <dbReference type="NCBI Taxonomy" id="619741"/>
    <lineage>
        <taxon>Bacteria</taxon>
        <taxon>Bacillati</taxon>
        <taxon>Actinomycetota</taxon>
        <taxon>Actinomycetes</taxon>
        <taxon>Micromonosporales</taxon>
        <taxon>Micromonosporaceae</taxon>
        <taxon>Longispora</taxon>
    </lineage>
</organism>
<proteinExistence type="predicted"/>
<sequence length="129" mass="14437">MMAVTDPIDEQWARAWWCGHLTELRTAANLAGWRDLLDRIFQQIRQGGSALSGFRQLGGQTEPTRDSQSSAGTEQLWSPVHVNSVYHCPNVDDRCRLKASRDEHGRWPLCHLGSDPDGMPMTPIAQPAD</sequence>
<feature type="compositionally biased region" description="Polar residues" evidence="1">
    <location>
        <begin position="58"/>
        <end position="75"/>
    </location>
</feature>
<evidence type="ECO:0000256" key="1">
    <source>
        <dbReference type="SAM" id="MobiDB-lite"/>
    </source>
</evidence>
<dbReference type="Proteomes" id="UP000622552">
    <property type="component" value="Unassembled WGS sequence"/>
</dbReference>
<reference evidence="2" key="1">
    <citation type="submission" date="2020-11" db="EMBL/GenBank/DDBJ databases">
        <title>Sequencing the genomes of 1000 actinobacteria strains.</title>
        <authorList>
            <person name="Klenk H.-P."/>
        </authorList>
    </citation>
    <scope>NUCLEOTIDE SEQUENCE</scope>
    <source>
        <strain evidence="2">DSM 45356</strain>
    </source>
</reference>
<evidence type="ECO:0000313" key="3">
    <source>
        <dbReference type="Proteomes" id="UP000622552"/>
    </source>
</evidence>
<accession>A0A8J7KG39</accession>
<dbReference type="EMBL" id="JADOUF010000001">
    <property type="protein sequence ID" value="MBG6134524.1"/>
    <property type="molecule type" value="Genomic_DNA"/>
</dbReference>
<dbReference type="RefSeq" id="WP_197001749.1">
    <property type="nucleotide sequence ID" value="NZ_JADOUF010000001.1"/>
</dbReference>
<name>A0A8J7KG39_9ACTN</name>
<comment type="caution">
    <text evidence="2">The sequence shown here is derived from an EMBL/GenBank/DDBJ whole genome shotgun (WGS) entry which is preliminary data.</text>
</comment>
<gene>
    <name evidence="2" type="ORF">IW245_000718</name>
</gene>
<keyword evidence="3" id="KW-1185">Reference proteome</keyword>